<evidence type="ECO:0000313" key="1">
    <source>
        <dbReference type="EMBL" id="CAI4019814.1"/>
    </source>
</evidence>
<comment type="caution">
    <text evidence="1">The sequence shown here is derived from an EMBL/GenBank/DDBJ whole genome shotgun (WGS) entry which is preliminary data.</text>
</comment>
<protein>
    <submittedName>
        <fullName evidence="1">Uncharacterized protein</fullName>
    </submittedName>
</protein>
<keyword evidence="3" id="KW-1185">Reference proteome</keyword>
<dbReference type="AlphaFoldDB" id="A0A9P1GRP6"/>
<dbReference type="EMBL" id="CAMXCT020006774">
    <property type="protein sequence ID" value="CAL1173189.1"/>
    <property type="molecule type" value="Genomic_DNA"/>
</dbReference>
<organism evidence="1">
    <name type="scientific">Cladocopium goreaui</name>
    <dbReference type="NCBI Taxonomy" id="2562237"/>
    <lineage>
        <taxon>Eukaryota</taxon>
        <taxon>Sar</taxon>
        <taxon>Alveolata</taxon>
        <taxon>Dinophyceae</taxon>
        <taxon>Suessiales</taxon>
        <taxon>Symbiodiniaceae</taxon>
        <taxon>Cladocopium</taxon>
    </lineage>
</organism>
<reference evidence="1" key="1">
    <citation type="submission" date="2022-10" db="EMBL/GenBank/DDBJ databases">
        <authorList>
            <person name="Chen Y."/>
            <person name="Dougan E. K."/>
            <person name="Chan C."/>
            <person name="Rhodes N."/>
            <person name="Thang M."/>
        </authorList>
    </citation>
    <scope>NUCLEOTIDE SEQUENCE</scope>
</reference>
<proteinExistence type="predicted"/>
<dbReference type="EMBL" id="CAMXCT030006774">
    <property type="protein sequence ID" value="CAL4807126.1"/>
    <property type="molecule type" value="Genomic_DNA"/>
</dbReference>
<name>A0A9P1GRP6_9DINO</name>
<sequence>MHNLYLHYVGCKANWQKSTLLIEIQKSNSTSNVELWEWWTMEKMEEKLGATLAEALKQRHLAEEARNPDFPREEKLWTYRNYAGMTETKKRKFATSTTLREEADLNQEESLNVMCLVGTCSCQPQVCHSSK</sequence>
<dbReference type="EMBL" id="CAMXCT010006774">
    <property type="protein sequence ID" value="CAI4019814.1"/>
    <property type="molecule type" value="Genomic_DNA"/>
</dbReference>
<dbReference type="Proteomes" id="UP001152797">
    <property type="component" value="Unassembled WGS sequence"/>
</dbReference>
<evidence type="ECO:0000313" key="2">
    <source>
        <dbReference type="EMBL" id="CAL4807126.1"/>
    </source>
</evidence>
<reference evidence="2 3" key="2">
    <citation type="submission" date="2024-05" db="EMBL/GenBank/DDBJ databases">
        <authorList>
            <person name="Chen Y."/>
            <person name="Shah S."/>
            <person name="Dougan E. K."/>
            <person name="Thang M."/>
            <person name="Chan C."/>
        </authorList>
    </citation>
    <scope>NUCLEOTIDE SEQUENCE [LARGE SCALE GENOMIC DNA]</scope>
</reference>
<evidence type="ECO:0000313" key="3">
    <source>
        <dbReference type="Proteomes" id="UP001152797"/>
    </source>
</evidence>
<gene>
    <name evidence="1" type="ORF">C1SCF055_LOCUS44280</name>
</gene>
<accession>A0A9P1GRP6</accession>